<protein>
    <submittedName>
        <fullName evidence="1">Uncharacterized protein</fullName>
    </submittedName>
</protein>
<reference evidence="2" key="1">
    <citation type="journal article" date="2011" name="Science">
        <title>The plant cell wall-decomposing machinery underlies the functional diversity of forest fungi.</title>
        <authorList>
            <person name="Eastwood D.C."/>
            <person name="Floudas D."/>
            <person name="Binder M."/>
            <person name="Majcherczyk A."/>
            <person name="Schneider P."/>
            <person name="Aerts A."/>
            <person name="Asiegbu F.O."/>
            <person name="Baker S.E."/>
            <person name="Barry K."/>
            <person name="Bendiksby M."/>
            <person name="Blumentritt M."/>
            <person name="Coutinho P.M."/>
            <person name="Cullen D."/>
            <person name="de Vries R.P."/>
            <person name="Gathman A."/>
            <person name="Goodell B."/>
            <person name="Henrissat B."/>
            <person name="Ihrmark K."/>
            <person name="Kauserud H."/>
            <person name="Kohler A."/>
            <person name="LaButti K."/>
            <person name="Lapidus A."/>
            <person name="Lavin J.L."/>
            <person name="Lee Y.-H."/>
            <person name="Lindquist E."/>
            <person name="Lilly W."/>
            <person name="Lucas S."/>
            <person name="Morin E."/>
            <person name="Murat C."/>
            <person name="Oguiza J.A."/>
            <person name="Park J."/>
            <person name="Pisabarro A.G."/>
            <person name="Riley R."/>
            <person name="Rosling A."/>
            <person name="Salamov A."/>
            <person name="Schmidt O."/>
            <person name="Schmutz J."/>
            <person name="Skrede I."/>
            <person name="Stenlid J."/>
            <person name="Wiebenga A."/>
            <person name="Xie X."/>
            <person name="Kuees U."/>
            <person name="Hibbett D.S."/>
            <person name="Hoffmeister D."/>
            <person name="Hoegberg N."/>
            <person name="Martin F."/>
            <person name="Grigoriev I.V."/>
            <person name="Watkinson S.C."/>
        </authorList>
    </citation>
    <scope>NUCLEOTIDE SEQUENCE [LARGE SCALE GENOMIC DNA]</scope>
    <source>
        <strain evidence="2">strain S7.3</strain>
    </source>
</reference>
<dbReference type="Proteomes" id="UP000008063">
    <property type="component" value="Unassembled WGS sequence"/>
</dbReference>
<dbReference type="eggNOG" id="KOG0254">
    <property type="taxonomic scope" value="Eukaryota"/>
</dbReference>
<accession>F8QJG3</accession>
<name>F8QJG3_SERL3</name>
<gene>
    <name evidence="1" type="ORF">SERLA73DRAFT_157516</name>
</gene>
<sequence length="163" mass="18400">MLQPMFTQDIWYKKMVEGLYNNLQKVFSGALSWIEVLVKKSLPDEYATLAKVIDILPGQPRSSVSPWLSWVVNINLCTEAHRDIGDSNICLILPIGSFQGAELVLLEQGLVVGSQETLSDVLNLKCLIFEITFFYFVLLASDTRFPHGAVYLEIQHVLPMLLQ</sequence>
<evidence type="ECO:0000313" key="2">
    <source>
        <dbReference type="Proteomes" id="UP000008063"/>
    </source>
</evidence>
<organism evidence="2">
    <name type="scientific">Serpula lacrymans var. lacrymans (strain S7.3)</name>
    <name type="common">Dry rot fungus</name>
    <dbReference type="NCBI Taxonomy" id="936435"/>
    <lineage>
        <taxon>Eukaryota</taxon>
        <taxon>Fungi</taxon>
        <taxon>Dikarya</taxon>
        <taxon>Basidiomycota</taxon>
        <taxon>Agaricomycotina</taxon>
        <taxon>Agaricomycetes</taxon>
        <taxon>Agaricomycetidae</taxon>
        <taxon>Boletales</taxon>
        <taxon>Coniophorineae</taxon>
        <taxon>Serpulaceae</taxon>
        <taxon>Serpula</taxon>
    </lineage>
</organism>
<keyword evidence="2" id="KW-1185">Reference proteome</keyword>
<dbReference type="AlphaFoldDB" id="F8QJG3"/>
<proteinExistence type="predicted"/>
<dbReference type="STRING" id="936435.F8QJG3"/>
<dbReference type="EMBL" id="GL945591">
    <property type="protein sequence ID" value="EGN91559.1"/>
    <property type="molecule type" value="Genomic_DNA"/>
</dbReference>
<dbReference type="HOGENOM" id="CLU_1628071_0_0_1"/>
<dbReference type="InParanoid" id="F8QJG3"/>
<evidence type="ECO:0000313" key="1">
    <source>
        <dbReference type="EMBL" id="EGN91559.1"/>
    </source>
</evidence>
<dbReference type="Gene3D" id="3.60.130.30">
    <property type="match status" value="1"/>
</dbReference>